<dbReference type="InterPro" id="IPR036291">
    <property type="entry name" value="NAD(P)-bd_dom_sf"/>
</dbReference>
<dbReference type="Gene3D" id="3.40.50.720">
    <property type="entry name" value="NAD(P)-binding Rossmann-like Domain"/>
    <property type="match status" value="1"/>
</dbReference>
<dbReference type="Pfam" id="PF00106">
    <property type="entry name" value="adh_short"/>
    <property type="match status" value="1"/>
</dbReference>
<sequence length="328" mass="36214">MGLFFSKGFTPEDLPDLTGKVIIVTGGAGGVGFALVVHLARRGAKVYVAARSEDSPEEAIQRQYAAGLGNGKGQIVWLPLDLADPRVAKKSAEEFMRKEERLDVLINCAAIIICPYVKSHDGIQDVVMVNYIGHNVFTRTLMPVLKRTASEPNSDVRIVCVSSDGYDAVRHPVQFKSIEDFNLEYKDNVFPWPSLQRYCYSKLLVMFYASELQRRLDEEGVPIIVLTTHPGVIHSDGVKKWLASLKPGLITTCVHYLVSRFATLPTQGAYSTAFAAAAPEVRVEPRKYRGGYICPPGKLTAVTPVARNPVAAKEMWELTERFLSDIGV</sequence>
<dbReference type="GO" id="GO:0016491">
    <property type="term" value="F:oxidoreductase activity"/>
    <property type="evidence" value="ECO:0007669"/>
    <property type="project" value="UniProtKB-KW"/>
</dbReference>
<evidence type="ECO:0000313" key="2">
    <source>
        <dbReference type="EMBL" id="PCH41726.1"/>
    </source>
</evidence>
<dbReference type="OMA" id="WENTVVE"/>
<dbReference type="OrthoDB" id="191139at2759"/>
<dbReference type="PANTHER" id="PTHR43157:SF31">
    <property type="entry name" value="PHOSPHATIDYLINOSITOL-GLYCAN BIOSYNTHESIS CLASS F PROTEIN"/>
    <property type="match status" value="1"/>
</dbReference>
<proteinExistence type="predicted"/>
<keyword evidence="3" id="KW-1185">Reference proteome</keyword>
<protein>
    <submittedName>
        <fullName evidence="2">NAD(P)-binding protein</fullName>
    </submittedName>
</protein>
<dbReference type="PANTHER" id="PTHR43157">
    <property type="entry name" value="PHOSPHATIDYLINOSITOL-GLYCAN BIOSYNTHESIS CLASS F PROTEIN-RELATED"/>
    <property type="match status" value="1"/>
</dbReference>
<dbReference type="EMBL" id="KB468113">
    <property type="protein sequence ID" value="PCH41726.1"/>
    <property type="molecule type" value="Genomic_DNA"/>
</dbReference>
<gene>
    <name evidence="2" type="ORF">WOLCODRAFT_137563</name>
</gene>
<accession>A0A2H3JHR8</accession>
<dbReference type="SUPFAM" id="SSF51735">
    <property type="entry name" value="NAD(P)-binding Rossmann-fold domains"/>
    <property type="match status" value="1"/>
</dbReference>
<dbReference type="Proteomes" id="UP000218811">
    <property type="component" value="Unassembled WGS sequence"/>
</dbReference>
<dbReference type="STRING" id="742152.A0A2H3JHR8"/>
<evidence type="ECO:0000313" key="3">
    <source>
        <dbReference type="Proteomes" id="UP000218811"/>
    </source>
</evidence>
<organism evidence="2 3">
    <name type="scientific">Wolfiporia cocos (strain MD-104)</name>
    <name type="common">Brown rot fungus</name>
    <dbReference type="NCBI Taxonomy" id="742152"/>
    <lineage>
        <taxon>Eukaryota</taxon>
        <taxon>Fungi</taxon>
        <taxon>Dikarya</taxon>
        <taxon>Basidiomycota</taxon>
        <taxon>Agaricomycotina</taxon>
        <taxon>Agaricomycetes</taxon>
        <taxon>Polyporales</taxon>
        <taxon>Phaeolaceae</taxon>
        <taxon>Wolfiporia</taxon>
    </lineage>
</organism>
<keyword evidence="1" id="KW-0560">Oxidoreductase</keyword>
<reference evidence="2 3" key="1">
    <citation type="journal article" date="2012" name="Science">
        <title>The Paleozoic origin of enzymatic lignin decomposition reconstructed from 31 fungal genomes.</title>
        <authorList>
            <person name="Floudas D."/>
            <person name="Binder M."/>
            <person name="Riley R."/>
            <person name="Barry K."/>
            <person name="Blanchette R.A."/>
            <person name="Henrissat B."/>
            <person name="Martinez A.T."/>
            <person name="Otillar R."/>
            <person name="Spatafora J.W."/>
            <person name="Yadav J.S."/>
            <person name="Aerts A."/>
            <person name="Benoit I."/>
            <person name="Boyd A."/>
            <person name="Carlson A."/>
            <person name="Copeland A."/>
            <person name="Coutinho P.M."/>
            <person name="de Vries R.P."/>
            <person name="Ferreira P."/>
            <person name="Findley K."/>
            <person name="Foster B."/>
            <person name="Gaskell J."/>
            <person name="Glotzer D."/>
            <person name="Gorecki P."/>
            <person name="Heitman J."/>
            <person name="Hesse C."/>
            <person name="Hori C."/>
            <person name="Igarashi K."/>
            <person name="Jurgens J.A."/>
            <person name="Kallen N."/>
            <person name="Kersten P."/>
            <person name="Kohler A."/>
            <person name="Kuees U."/>
            <person name="Kumar T.K.A."/>
            <person name="Kuo A."/>
            <person name="LaButti K."/>
            <person name="Larrondo L.F."/>
            <person name="Lindquist E."/>
            <person name="Ling A."/>
            <person name="Lombard V."/>
            <person name="Lucas S."/>
            <person name="Lundell T."/>
            <person name="Martin R."/>
            <person name="McLaughlin D.J."/>
            <person name="Morgenstern I."/>
            <person name="Morin E."/>
            <person name="Murat C."/>
            <person name="Nagy L.G."/>
            <person name="Nolan M."/>
            <person name="Ohm R.A."/>
            <person name="Patyshakuliyeva A."/>
            <person name="Rokas A."/>
            <person name="Ruiz-Duenas F.J."/>
            <person name="Sabat G."/>
            <person name="Salamov A."/>
            <person name="Samejima M."/>
            <person name="Schmutz J."/>
            <person name="Slot J.C."/>
            <person name="St John F."/>
            <person name="Stenlid J."/>
            <person name="Sun H."/>
            <person name="Sun S."/>
            <person name="Syed K."/>
            <person name="Tsang A."/>
            <person name="Wiebenga A."/>
            <person name="Young D."/>
            <person name="Pisabarro A."/>
            <person name="Eastwood D.C."/>
            <person name="Martin F."/>
            <person name="Cullen D."/>
            <person name="Grigoriev I.V."/>
            <person name="Hibbett D.S."/>
        </authorList>
    </citation>
    <scope>NUCLEOTIDE SEQUENCE [LARGE SCALE GENOMIC DNA]</scope>
    <source>
        <strain evidence="2 3">MD-104</strain>
    </source>
</reference>
<dbReference type="InterPro" id="IPR002347">
    <property type="entry name" value="SDR_fam"/>
</dbReference>
<name>A0A2H3JHR8_WOLCO</name>
<dbReference type="AlphaFoldDB" id="A0A2H3JHR8"/>
<evidence type="ECO:0000256" key="1">
    <source>
        <dbReference type="ARBA" id="ARBA00023002"/>
    </source>
</evidence>
<dbReference type="PRINTS" id="PR00081">
    <property type="entry name" value="GDHRDH"/>
</dbReference>